<dbReference type="InterPro" id="IPR046539">
    <property type="entry name" value="DUF6604"/>
</dbReference>
<feature type="domain" description="DUF6604" evidence="2">
    <location>
        <begin position="14"/>
        <end position="231"/>
    </location>
</feature>
<comment type="caution">
    <text evidence="3">The sequence shown here is derived from an EMBL/GenBank/DDBJ whole genome shotgun (WGS) entry which is preliminary data.</text>
</comment>
<dbReference type="AlphaFoldDB" id="A0AAE0D4P1"/>
<proteinExistence type="predicted"/>
<dbReference type="Pfam" id="PF20253">
    <property type="entry name" value="DUF6604"/>
    <property type="match status" value="1"/>
</dbReference>
<dbReference type="Proteomes" id="UP001281614">
    <property type="component" value="Unassembled WGS sequence"/>
</dbReference>
<feature type="compositionally biased region" description="Pro residues" evidence="1">
    <location>
        <begin position="320"/>
        <end position="333"/>
    </location>
</feature>
<protein>
    <recommendedName>
        <fullName evidence="2">DUF6604 domain-containing protein</fullName>
    </recommendedName>
</protein>
<evidence type="ECO:0000313" key="4">
    <source>
        <dbReference type="Proteomes" id="UP001281614"/>
    </source>
</evidence>
<sequence>MSSDEDDSFAETYRSYKISTDYFLNWLWSQHEGLVPKPARVPRTTKGMLTAAKALAQTSKKNKHSVPVSIINSLRNAISKRREALSIYEELGADDVNHGVFIQRLEQTLSILTPFMATPIAPAAVAINADKNSTTNAFASLANLADELESDSLNPTSSISESAFLQPQGPKAVVEPFEFMLEDDELGERVEVIAIIHHLEEIKSLIKHYWIDAAKGVLPIPVASWLTSLNFRQLQKKFEGKYLGSSRCFENHCRRAHKFFTDHPKLATSFGIPDISGAIHFCVISNAINNHHSMSKFREDLANKLKVKLVTEHELRPHDPSPLIPLRDPPTEMPKPDRDAEPLPIWAVVEIFKNIKRDVTQGCAISGLESYDQVLDGPSERILPLALENISDPHKPASLELALCMDMFLSSYEAFLWADGKQNKQNCRLQALLLAKDMQKSILLSIASLKKLACDLSFYSMTAKSDVFGIMDKSKKLVLPEFRGRLPTARLDMFKVFATCVAVLEKFSIIVQGQHNGGGVEFHIVADNHIIKGSGMVDLVLGFIVQLSGDRRKEEMLKDVSLPTAAAWAFFIEVDQGAKLEHYLWNV</sequence>
<dbReference type="EMBL" id="VYYT01000200">
    <property type="protein sequence ID" value="KAK2757501.1"/>
    <property type="molecule type" value="Genomic_DNA"/>
</dbReference>
<accession>A0AAE0D4P1</accession>
<gene>
    <name evidence="3" type="ORF">CKAH01_05758</name>
</gene>
<keyword evidence="4" id="KW-1185">Reference proteome</keyword>
<feature type="region of interest" description="Disordered" evidence="1">
    <location>
        <begin position="319"/>
        <end position="339"/>
    </location>
</feature>
<organism evidence="3 4">
    <name type="scientific">Colletotrichum kahawae</name>
    <name type="common">Coffee berry disease fungus</name>
    <dbReference type="NCBI Taxonomy" id="34407"/>
    <lineage>
        <taxon>Eukaryota</taxon>
        <taxon>Fungi</taxon>
        <taxon>Dikarya</taxon>
        <taxon>Ascomycota</taxon>
        <taxon>Pezizomycotina</taxon>
        <taxon>Sordariomycetes</taxon>
        <taxon>Hypocreomycetidae</taxon>
        <taxon>Glomerellales</taxon>
        <taxon>Glomerellaceae</taxon>
        <taxon>Colletotrichum</taxon>
        <taxon>Colletotrichum gloeosporioides species complex</taxon>
    </lineage>
</organism>
<reference evidence="3" key="1">
    <citation type="submission" date="2023-02" db="EMBL/GenBank/DDBJ databases">
        <title>Colletotrichum kahawae CIFC_Que2 genome sequencing and assembly.</title>
        <authorList>
            <person name="Baroncelli R."/>
        </authorList>
    </citation>
    <scope>NUCLEOTIDE SEQUENCE</scope>
    <source>
        <strain evidence="3">CIFC_Que2</strain>
    </source>
</reference>
<evidence type="ECO:0000313" key="3">
    <source>
        <dbReference type="EMBL" id="KAK2757501.1"/>
    </source>
</evidence>
<name>A0AAE0D4P1_COLKA</name>
<evidence type="ECO:0000259" key="2">
    <source>
        <dbReference type="Pfam" id="PF20253"/>
    </source>
</evidence>
<evidence type="ECO:0000256" key="1">
    <source>
        <dbReference type="SAM" id="MobiDB-lite"/>
    </source>
</evidence>